<evidence type="ECO:0000313" key="7">
    <source>
        <dbReference type="Proteomes" id="UP000660680"/>
    </source>
</evidence>
<sequence length="412" mass="41685">MIGAGLAGLTAARRLAGAGADVLVLESNDRVGGRAWTVRSALGSAVDLGGMWVGADHGRVRALAAEAGMTVFPSPTAGATAFVDGARVRRRLPVATAVPAGLALLRLAALSRRDGADRTVGAWLRRIPGKGARDLLATVLTEAMAEDPDAISMRTLLAGIRSAGGLRAMLGMQGGAQDGLLAGGAGGLAEWLAADLTVHLGLPATAITRSGPGVVVDTPSGPIRVDRAVVAVPPPVARAIRHDPPLPPGRAAAERDTAMGAVYKAIAVYPDPFWRQAGFSGQLVAVRGPAAFDVSPPGGPGHLAVLVAGGEARALSALPARRRRAAVLDVLATAFGPQARSPVDWHEKSWHEDRHVGGGYSALPVLGAGSVIGPTPPAGPVHWAGTETAERHPGYLEGAVASGEAAADAVLT</sequence>
<evidence type="ECO:0000259" key="5">
    <source>
        <dbReference type="Pfam" id="PF01593"/>
    </source>
</evidence>
<feature type="binding site" evidence="4">
    <location>
        <position position="387"/>
    </location>
    <ligand>
        <name>FAD</name>
        <dbReference type="ChEBI" id="CHEBI:57692"/>
    </ligand>
</feature>
<reference evidence="6" key="1">
    <citation type="journal article" date="2014" name="Int. J. Syst. Evol. Microbiol.">
        <title>Complete genome sequence of Corynebacterium casei LMG S-19264T (=DSM 44701T), isolated from a smear-ripened cheese.</title>
        <authorList>
            <consortium name="US DOE Joint Genome Institute (JGI-PGF)"/>
            <person name="Walter F."/>
            <person name="Albersmeier A."/>
            <person name="Kalinowski J."/>
            <person name="Ruckert C."/>
        </authorList>
    </citation>
    <scope>NUCLEOTIDE SEQUENCE</scope>
    <source>
        <strain evidence="6">JCM 3276</strain>
    </source>
</reference>
<dbReference type="InterPro" id="IPR050703">
    <property type="entry name" value="Flavin_MAO"/>
</dbReference>
<comment type="similarity">
    <text evidence="2">Belongs to the flavin monoamine oxidase family.</text>
</comment>
<proteinExistence type="inferred from homology"/>
<dbReference type="PRINTS" id="PR00757">
    <property type="entry name" value="AMINEOXDASEF"/>
</dbReference>
<dbReference type="AlphaFoldDB" id="A0A918GEH4"/>
<organism evidence="6 7">
    <name type="scientific">Actinokineospora fastidiosa</name>
    <dbReference type="NCBI Taxonomy" id="1816"/>
    <lineage>
        <taxon>Bacteria</taxon>
        <taxon>Bacillati</taxon>
        <taxon>Actinomycetota</taxon>
        <taxon>Actinomycetes</taxon>
        <taxon>Pseudonocardiales</taxon>
        <taxon>Pseudonocardiaceae</taxon>
        <taxon>Actinokineospora</taxon>
    </lineage>
</organism>
<accession>A0A918GEH4</accession>
<keyword evidence="7" id="KW-1185">Reference proteome</keyword>
<dbReference type="GO" id="GO:0016491">
    <property type="term" value="F:oxidoreductase activity"/>
    <property type="evidence" value="ECO:0007669"/>
    <property type="project" value="UniProtKB-KW"/>
</dbReference>
<dbReference type="InterPro" id="IPR036188">
    <property type="entry name" value="FAD/NAD-bd_sf"/>
</dbReference>
<dbReference type="SUPFAM" id="SSF54373">
    <property type="entry name" value="FAD-linked reductases, C-terminal domain"/>
    <property type="match status" value="1"/>
</dbReference>
<comment type="cofactor">
    <cofactor evidence="1">
        <name>FAD</name>
        <dbReference type="ChEBI" id="CHEBI:57692"/>
    </cofactor>
</comment>
<evidence type="ECO:0000256" key="1">
    <source>
        <dbReference type="ARBA" id="ARBA00001974"/>
    </source>
</evidence>
<name>A0A918GEH4_9PSEU</name>
<evidence type="ECO:0000256" key="4">
    <source>
        <dbReference type="PIRSR" id="PIRSR601613-1"/>
    </source>
</evidence>
<dbReference type="Proteomes" id="UP000660680">
    <property type="component" value="Unassembled WGS sequence"/>
</dbReference>
<dbReference type="EMBL" id="BMRB01000002">
    <property type="protein sequence ID" value="GGS32751.1"/>
    <property type="molecule type" value="Genomic_DNA"/>
</dbReference>
<evidence type="ECO:0000256" key="3">
    <source>
        <dbReference type="ARBA" id="ARBA00023002"/>
    </source>
</evidence>
<dbReference type="InterPro" id="IPR001613">
    <property type="entry name" value="Flavin_amine_oxidase"/>
</dbReference>
<dbReference type="PANTHER" id="PTHR43563">
    <property type="entry name" value="AMINE OXIDASE"/>
    <property type="match status" value="1"/>
</dbReference>
<dbReference type="InterPro" id="IPR002937">
    <property type="entry name" value="Amino_oxidase"/>
</dbReference>
<dbReference type="Gene3D" id="3.50.50.60">
    <property type="entry name" value="FAD/NAD(P)-binding domain"/>
    <property type="match status" value="1"/>
</dbReference>
<protein>
    <submittedName>
        <fullName evidence="6">Flavin-containing monoamine oxidase AofH</fullName>
    </submittedName>
</protein>
<evidence type="ECO:0000313" key="6">
    <source>
        <dbReference type="EMBL" id="GGS32751.1"/>
    </source>
</evidence>
<dbReference type="PANTHER" id="PTHR43563:SF1">
    <property type="entry name" value="AMINE OXIDASE [FLAVIN-CONTAINING] B"/>
    <property type="match status" value="1"/>
</dbReference>
<comment type="caution">
    <text evidence="6">The sequence shown here is derived from an EMBL/GenBank/DDBJ whole genome shotgun (WGS) entry which is preliminary data.</text>
</comment>
<feature type="domain" description="Amine oxidase" evidence="5">
    <location>
        <begin position="6"/>
        <end position="411"/>
    </location>
</feature>
<dbReference type="SUPFAM" id="SSF51905">
    <property type="entry name" value="FAD/NAD(P)-binding domain"/>
    <property type="match status" value="1"/>
</dbReference>
<keyword evidence="3" id="KW-0560">Oxidoreductase</keyword>
<reference evidence="6" key="2">
    <citation type="submission" date="2020-09" db="EMBL/GenBank/DDBJ databases">
        <authorList>
            <person name="Sun Q."/>
            <person name="Ohkuma M."/>
        </authorList>
    </citation>
    <scope>NUCLEOTIDE SEQUENCE</scope>
    <source>
        <strain evidence="6">JCM 3276</strain>
    </source>
</reference>
<gene>
    <name evidence="6" type="primary">aofH</name>
    <name evidence="6" type="ORF">GCM10010171_28460</name>
</gene>
<dbReference type="Pfam" id="PF01593">
    <property type="entry name" value="Amino_oxidase"/>
    <property type="match status" value="1"/>
</dbReference>
<evidence type="ECO:0000256" key="2">
    <source>
        <dbReference type="ARBA" id="ARBA00005995"/>
    </source>
</evidence>